<evidence type="ECO:0000313" key="3">
    <source>
        <dbReference type="EMBL" id="MPL73370.1"/>
    </source>
</evidence>
<feature type="domain" description="Fibronectin type-III" evidence="2">
    <location>
        <begin position="762"/>
        <end position="850"/>
    </location>
</feature>
<dbReference type="PANTHER" id="PTHR46708:SF2">
    <property type="entry name" value="FIBRONECTIN TYPE-III DOMAIN-CONTAINING PROTEIN"/>
    <property type="match status" value="1"/>
</dbReference>
<dbReference type="Gene3D" id="2.60.120.260">
    <property type="entry name" value="Galactose-binding domain-like"/>
    <property type="match status" value="1"/>
</dbReference>
<name>A0A644U2U9_9ZZZZ</name>
<dbReference type="SUPFAM" id="SSF49265">
    <property type="entry name" value="Fibronectin type III"/>
    <property type="match status" value="8"/>
</dbReference>
<feature type="domain" description="Fibronectin type-III" evidence="2">
    <location>
        <begin position="2609"/>
        <end position="2703"/>
    </location>
</feature>
<dbReference type="EMBL" id="VSSQ01000072">
    <property type="protein sequence ID" value="MPL73370.1"/>
    <property type="molecule type" value="Genomic_DNA"/>
</dbReference>
<dbReference type="InterPro" id="IPR026444">
    <property type="entry name" value="Secre_tail"/>
</dbReference>
<dbReference type="Gene3D" id="2.60.40.10">
    <property type="entry name" value="Immunoglobulins"/>
    <property type="match status" value="8"/>
</dbReference>
<accession>A0A644U2U9</accession>
<reference evidence="3" key="1">
    <citation type="submission" date="2019-08" db="EMBL/GenBank/DDBJ databases">
        <authorList>
            <person name="Kucharzyk K."/>
            <person name="Murdoch R.W."/>
            <person name="Higgins S."/>
            <person name="Loffler F."/>
        </authorList>
    </citation>
    <scope>NUCLEOTIDE SEQUENCE</scope>
</reference>
<dbReference type="PROSITE" id="PS50853">
    <property type="entry name" value="FN3"/>
    <property type="match status" value="10"/>
</dbReference>
<organism evidence="3">
    <name type="scientific">bioreactor metagenome</name>
    <dbReference type="NCBI Taxonomy" id="1076179"/>
    <lineage>
        <taxon>unclassified sequences</taxon>
        <taxon>metagenomes</taxon>
        <taxon>ecological metagenomes</taxon>
    </lineage>
</organism>
<protein>
    <recommendedName>
        <fullName evidence="2">Fibronectin type-III domain-containing protein</fullName>
    </recommendedName>
</protein>
<feature type="domain" description="Fibronectin type-III" evidence="2">
    <location>
        <begin position="1571"/>
        <end position="1659"/>
    </location>
</feature>
<feature type="domain" description="Fibronectin type-III" evidence="2">
    <location>
        <begin position="2073"/>
        <end position="2161"/>
    </location>
</feature>
<dbReference type="CDD" id="cd00063">
    <property type="entry name" value="FN3"/>
    <property type="match status" value="5"/>
</dbReference>
<feature type="domain" description="Fibronectin type-III" evidence="2">
    <location>
        <begin position="2326"/>
        <end position="2410"/>
    </location>
</feature>
<feature type="domain" description="Fibronectin type-III" evidence="2">
    <location>
        <begin position="201"/>
        <end position="293"/>
    </location>
</feature>
<comment type="caution">
    <text evidence="3">The sequence shown here is derived from an EMBL/GenBank/DDBJ whole genome shotgun (WGS) entry which is preliminary data.</text>
</comment>
<dbReference type="InterPro" id="IPR050991">
    <property type="entry name" value="ECM_Regulatory_Proteins"/>
</dbReference>
<evidence type="ECO:0000259" key="2">
    <source>
        <dbReference type="PROSITE" id="PS50853"/>
    </source>
</evidence>
<dbReference type="InterPro" id="IPR036116">
    <property type="entry name" value="FN3_sf"/>
</dbReference>
<feature type="domain" description="Fibronectin type-III" evidence="2">
    <location>
        <begin position="1822"/>
        <end position="1910"/>
    </location>
</feature>
<gene>
    <name evidence="3" type="ORF">SDC9_19169</name>
</gene>
<keyword evidence="1" id="KW-0677">Repeat</keyword>
<dbReference type="Pfam" id="PF00041">
    <property type="entry name" value="fn3"/>
    <property type="match status" value="3"/>
</dbReference>
<proteinExistence type="predicted"/>
<sequence length="2791" mass="307480">MKKLLFFLMAIIFAIGGFSQGEITIGSGTSTTSYVPMYCNNSFSYTQTIYTSTELPGGTIYQIAYYMTSTSSRTENIVIYAGNTIKTSFASASDYEALTNLTEVFNDTITFNEGWNYITFTTPFLYNGVDNLIIAVDKNTGTSSSRSWQSHTASFTSCLYYYTNADNILPSSPIATSKSTGSARPNTKFVITPTDPNFCYSPENLTSSNIGHNFATIKWSFINNVSSYKIEYKTTSQTWTDATIVSGITDTTYTFSNLNSDTQYDVRVSPECTSFLSSLISFKTACTYITQFPWNEGFDNAWTTTAVNPGNEKAPSTCWLNVNANSSSYLWKKPSTSTIPAYVRTGTGSAQLYGLNNAMSDYLLTPVFTLTGNQMLKFYGKGYSTSTNYPEHLWIKLYDVTTNGDFSSLADTANFITIGFIDDTNQYTWNSYEYVLNNYVGDYRIVFGRNDNVGYYYQLDDVSIDATPTCPNTYNLASTGNTNSSISLNWSTTNSNGSGWQIVYGDAATFDTLTSNIINVPAGTTLPYEVTGLNSSTLYKFAVRQNCGGNFSNIISNNTIGLPVQIPVSIDFENPTELNAWSFNNGNAVNKWFIGSAVSDSIIIGNSLYISKNNGDSNVYNTSTQQASSVSRLIEFNGSGEYELSFDVRVGGESTYDYIKVYITDPDTIYEGIFNSTPYWANNTYDINQVITNYDGTKPYFNGYNGSSVVTYLNRKTANIPYQGPAGTIKKLTFVWRSDVSGGTQPPAAIDNISIIPVLCSTPDSLIADNITGTSMDVQWVERGNATEWLIDYRHIDSTAWNTISVFNNPYTLSNLEPRNVYQLRVRGICNSTDTTNYTPIVNYGTSCEAISEFPWSFGFEGVWFQASGISNESKPFCWINFNGGTTSSKWRKTTTSSYINTGSAAAQAYSGSTTNSTPLNDWLITPQVTLSGNQFLRFWAKGYESSTKTYIDSLEVVAFDITSLGRDVELGDTLSNYSIIMPRTQMSPNTYTEYEIDLRQLSGDYRIGFVVSSDSGGYFLNLDDILINDYPSCSRPSDLTYDTLTMTENSVTLSWITEDVSNNSWILYYKPSSSSVWDSIPFTGAPIYTLTGLNHSTSYNWYVRTDCGYVMSENSIEGQFTTQCGIISQFPWSYGFEDDWVPALNPGNQESPYCWTVVDKGWIEGSYQYWWKRNTTASNAHSGTSSAQVYTDYGDYDHNDWLITPQISLNGSQKLSFWARRYSASTSEPDEISVYISDENITLDTTGMGQFGNMPNFTRIFNQLLPVGDWQEYTLNLREYTGNRYIAFVRQGTPDGYYLRLDDVLIDNLPTCMYPSNLTLSNLQPTQVDIGFFAGNETDNNWKAYYKTSGATEYDSVVVTSNPFTLTNLLSDTSYSVYFRTDCGIEGLSEASNIINFRTPCNFISIPFIESFDSLTASSSAIIPCWTRSNTQSTSSNYPYPSSTYSSSPSKSLYFYAGNGKYNLVVSPLIDVTTNPINTLKVKFKQRISSSSYKGVQVGVMTDPNDYSNFVPIGTTMPNSQTSTFENKEVSLANYVGNGSLIALRLVGEGATNGAYIDDFEIATLTACEKPQFITESNITSNSADISWNNGNLSDNSWWIYYKESSNTDYDSILISSNPYTLQGLAPATTYNIYIRTDCGSTAYSESSEISTFITECVSLTQLPYFENFDTYGTGTSAYPTCWSRINTSSTTYPYINTTNSSAPGSLYFSATSSGVYNIAITPEIDASIPINTLMTRFNMRKTNTNSKIIVGVMETLDVNSFTPIDTVTSIIPSAWEMMEVNFSTYTGNGKYIAFKSEYDTASNTVYIDDVIIDRASICDYPDSLMLIDITSTDAQITFNPANTTDNQWRVYYRVLGDNTWIQEDILTIPHTILGLSVNSNYELFVKTLCNDATYSSASDILYFSTLCSPISQLPYSESFDSYGTGSSAYPTCWSRIKPTTSTNPYINSTNSSSPGSLYFNSTSGDVNIAMTPQFDASIPINTLMASFKIRKSNATSKIIVGVMSNPLDETTFDSVTTISPSTTSTWEDFEVNFMNYNGNGDIIAFKSIFDTITNTVYIDDLVIDLIPSCTRPNRPVASNATSSSIDISWVDPNTNNTSWYIYIRPVGNTDWDSIPVNSSPVTLSNLTDATTYQIMMATDCYGLVSNYTNIITYATTCIPFSTLPWNEGFENITAASEFPSCFATQGVSGKLTSAITTLDHNRSARTDSNYAYFVWSCWNRLYTPTFDLVAGGNYTFSFWYKADGGSGWGELSAGLYTSQGDTSSFVSTIGTPITSGVTNTTYQQYTGSFTISTSGTYSIGIFANANSTPWYLCIDDLYLDGVIPCSDPTLITSVPSQTSATISWTAGGSESQWEVRLGESGTVQTTGTNSNFLLSGLTPDSSYTVYIRANCGGTYSNWISHTFTTLSGPYSPEVTTLLAESVSFTSVTLNGSYLLGSDTITSIGFDYRPVGTTTWTSDTVGNIATPFLKAITGLTSNTQYEFKAFVISTSFNKTSGDIVTFTTLQIVPPTVTTLTPNPISYTTATFLGTIVQGSESIIARGFEYKLPSQTWQDGTPISATGTNNISASVTSLQQGTTYEVRAYARTASTTTYGTTITFTTLTQGVTPPTVNTLVADQIGDRSAILLGTVLVGNEAITDQGFEWKVASASTWTPVTVVPVNDTLNYQLTGIEPTTNYEFKAYATTATTTTYGTTQTFMTLGINEIDGSLITVMMYPNPTSEETKLVVTGLQGDVKIIVSDVQGRIINTINSRANNNKVEVTLNVSGMAKGVYYVRLQNEQVRKTQKLIVK</sequence>
<feature type="domain" description="Fibronectin type-III" evidence="2">
    <location>
        <begin position="472"/>
        <end position="569"/>
    </location>
</feature>
<feature type="domain" description="Fibronectin type-III" evidence="2">
    <location>
        <begin position="1036"/>
        <end position="1126"/>
    </location>
</feature>
<dbReference type="InterPro" id="IPR013783">
    <property type="entry name" value="Ig-like_fold"/>
</dbReference>
<dbReference type="PANTHER" id="PTHR46708">
    <property type="entry name" value="TENASCIN"/>
    <property type="match status" value="1"/>
</dbReference>
<dbReference type="NCBIfam" id="TIGR04183">
    <property type="entry name" value="Por_Secre_tail"/>
    <property type="match status" value="1"/>
</dbReference>
<feature type="domain" description="Fibronectin type-III" evidence="2">
    <location>
        <begin position="1315"/>
        <end position="1403"/>
    </location>
</feature>
<dbReference type="Pfam" id="PF18962">
    <property type="entry name" value="Por_Secre_tail"/>
    <property type="match status" value="1"/>
</dbReference>
<dbReference type="InterPro" id="IPR003961">
    <property type="entry name" value="FN3_dom"/>
</dbReference>
<dbReference type="Gene3D" id="2.60.120.200">
    <property type="match status" value="5"/>
</dbReference>
<evidence type="ECO:0000256" key="1">
    <source>
        <dbReference type="ARBA" id="ARBA00022737"/>
    </source>
</evidence>
<dbReference type="SMART" id="SM00060">
    <property type="entry name" value="FN3"/>
    <property type="match status" value="11"/>
</dbReference>
<dbReference type="NCBIfam" id="NF038128">
    <property type="entry name" value="choice_anch_J"/>
    <property type="match status" value="5"/>
</dbReference>